<keyword evidence="2" id="KW-0812">Transmembrane</keyword>
<feature type="region of interest" description="Disordered" evidence="7">
    <location>
        <begin position="233"/>
        <end position="280"/>
    </location>
</feature>
<keyword evidence="6" id="KW-0407">Ion channel</keyword>
<dbReference type="GO" id="GO:0034707">
    <property type="term" value="C:chloride channel complex"/>
    <property type="evidence" value="ECO:0007669"/>
    <property type="project" value="UniProtKB-KW"/>
</dbReference>
<comment type="function">
    <text evidence="6">Forms chloride channels.</text>
</comment>
<feature type="compositionally biased region" description="Gly residues" evidence="7">
    <location>
        <begin position="174"/>
        <end position="184"/>
    </location>
</feature>
<dbReference type="InterPro" id="IPR000615">
    <property type="entry name" value="Bestrophin"/>
</dbReference>
<reference evidence="8 9" key="1">
    <citation type="journal article" date="2021" name="Elife">
        <title>Chloroplast acquisition without the gene transfer in kleptoplastic sea slugs, Plakobranchus ocellatus.</title>
        <authorList>
            <person name="Maeda T."/>
            <person name="Takahashi S."/>
            <person name="Yoshida T."/>
            <person name="Shimamura S."/>
            <person name="Takaki Y."/>
            <person name="Nagai Y."/>
            <person name="Toyoda A."/>
            <person name="Suzuki Y."/>
            <person name="Arimoto A."/>
            <person name="Ishii H."/>
            <person name="Satoh N."/>
            <person name="Nishiyama T."/>
            <person name="Hasebe M."/>
            <person name="Maruyama T."/>
            <person name="Minagawa J."/>
            <person name="Obokata J."/>
            <person name="Shigenobu S."/>
        </authorList>
    </citation>
    <scope>NUCLEOTIDE SEQUENCE [LARGE SCALE GENOMIC DNA]</scope>
</reference>
<feature type="compositionally biased region" description="Low complexity" evidence="7">
    <location>
        <begin position="132"/>
        <end position="142"/>
    </location>
</feature>
<feature type="region of interest" description="Disordered" evidence="7">
    <location>
        <begin position="128"/>
        <end position="150"/>
    </location>
</feature>
<evidence type="ECO:0000313" key="9">
    <source>
        <dbReference type="Proteomes" id="UP000762676"/>
    </source>
</evidence>
<keyword evidence="6" id="KW-0869">Chloride channel</keyword>
<feature type="region of interest" description="Disordered" evidence="7">
    <location>
        <begin position="166"/>
        <end position="216"/>
    </location>
</feature>
<evidence type="ECO:0000256" key="2">
    <source>
        <dbReference type="ARBA" id="ARBA00022692"/>
    </source>
</evidence>
<comment type="similarity">
    <text evidence="5 6">Belongs to the anion channel-forming bestrophin (TC 1.A.46) family. Calcium-sensitive chloride channel subfamily.</text>
</comment>
<evidence type="ECO:0000256" key="6">
    <source>
        <dbReference type="RuleBase" id="RU363126"/>
    </source>
</evidence>
<keyword evidence="3" id="KW-1133">Transmembrane helix</keyword>
<evidence type="ECO:0000256" key="7">
    <source>
        <dbReference type="SAM" id="MobiDB-lite"/>
    </source>
</evidence>
<dbReference type="Proteomes" id="UP000762676">
    <property type="component" value="Unassembled WGS sequence"/>
</dbReference>
<feature type="compositionally biased region" description="Basic and acidic residues" evidence="7">
    <location>
        <begin position="189"/>
        <end position="216"/>
    </location>
</feature>
<keyword evidence="6" id="KW-0868">Chloride</keyword>
<name>A0AAV4J809_9GAST</name>
<protein>
    <recommendedName>
        <fullName evidence="6">Bestrophin homolog</fullName>
    </recommendedName>
</protein>
<evidence type="ECO:0000256" key="4">
    <source>
        <dbReference type="ARBA" id="ARBA00023136"/>
    </source>
</evidence>
<accession>A0AAV4J809</accession>
<proteinExistence type="inferred from homology"/>
<comment type="caution">
    <text evidence="8">The sequence shown here is derived from an EMBL/GenBank/DDBJ whole genome shotgun (WGS) entry which is preliminary data.</text>
</comment>
<comment type="subcellular location">
    <subcellularLocation>
        <location evidence="6">Cell membrane</location>
        <topology evidence="6">Multi-pass membrane protein</topology>
    </subcellularLocation>
    <subcellularLocation>
        <location evidence="1">Membrane</location>
    </subcellularLocation>
</comment>
<keyword evidence="9" id="KW-1185">Reference proteome</keyword>
<dbReference type="PANTHER" id="PTHR10736">
    <property type="entry name" value="BESTROPHIN"/>
    <property type="match status" value="1"/>
</dbReference>
<evidence type="ECO:0000256" key="3">
    <source>
        <dbReference type="ARBA" id="ARBA00022989"/>
    </source>
</evidence>
<evidence type="ECO:0000256" key="1">
    <source>
        <dbReference type="ARBA" id="ARBA00004370"/>
    </source>
</evidence>
<organism evidence="8 9">
    <name type="scientific">Elysia marginata</name>
    <dbReference type="NCBI Taxonomy" id="1093978"/>
    <lineage>
        <taxon>Eukaryota</taxon>
        <taxon>Metazoa</taxon>
        <taxon>Spiralia</taxon>
        <taxon>Lophotrochozoa</taxon>
        <taxon>Mollusca</taxon>
        <taxon>Gastropoda</taxon>
        <taxon>Heterobranchia</taxon>
        <taxon>Euthyneura</taxon>
        <taxon>Panpulmonata</taxon>
        <taxon>Sacoglossa</taxon>
        <taxon>Placobranchoidea</taxon>
        <taxon>Plakobranchidae</taxon>
        <taxon>Elysia</taxon>
    </lineage>
</organism>
<dbReference type="GO" id="GO:0005254">
    <property type="term" value="F:chloride channel activity"/>
    <property type="evidence" value="ECO:0007669"/>
    <property type="project" value="UniProtKB-KW"/>
</dbReference>
<dbReference type="GO" id="GO:0005886">
    <property type="term" value="C:plasma membrane"/>
    <property type="evidence" value="ECO:0007669"/>
    <property type="project" value="UniProtKB-SubCell"/>
</dbReference>
<keyword evidence="6" id="KW-0406">Ion transport</keyword>
<dbReference type="EMBL" id="BMAT01013728">
    <property type="protein sequence ID" value="GFS18932.1"/>
    <property type="molecule type" value="Genomic_DNA"/>
</dbReference>
<evidence type="ECO:0000256" key="5">
    <source>
        <dbReference type="ARBA" id="ARBA00034769"/>
    </source>
</evidence>
<keyword evidence="4" id="KW-0472">Membrane</keyword>
<dbReference type="InterPro" id="IPR021134">
    <property type="entry name" value="Bestrophin-like"/>
</dbReference>
<sequence length="346" mass="38652">MGWLKVAEQMINPFGEDDDDYDINWLIDRHTAVAFALVDQCSGVHPPLMKDAFWNDLAPDVPYTESSLGSVRPNFLGSTFNVRRPSIDVERFLHEEDFQAVLGGYRSKNGSMSGSLLSLLPFRGVRSHDNSADAQSAGSQGARFLSAPQQGKPLYQALGARGRRCTGYERVGNSPGGTKLGQDGGQTAEGRRLSDHTPYRSRTLNEYDAKESGERERKLSLPFNVHLSVRNRQRTYEKSPTESPKLSRFTVEPVMEEEQTEPEPEKTRRPGSMNTFSQNNGVSRVPILSAIEEGNSVTSMEQMFSQKPAQVAELIELRDIPEMDNEEVDETRDDVFGYVISPGMLR</sequence>
<gene>
    <name evidence="8" type="ORF">ElyMa_006860200</name>
</gene>
<dbReference type="Pfam" id="PF01062">
    <property type="entry name" value="Bestrophin"/>
    <property type="match status" value="1"/>
</dbReference>
<dbReference type="AlphaFoldDB" id="A0AAV4J809"/>
<evidence type="ECO:0000313" key="8">
    <source>
        <dbReference type="EMBL" id="GFS18932.1"/>
    </source>
</evidence>
<keyword evidence="6" id="KW-1003">Cell membrane</keyword>
<keyword evidence="6" id="KW-0813">Transport</keyword>